<gene>
    <name evidence="1" type="ORF">AFUS01_LOCUS24604</name>
</gene>
<evidence type="ECO:0000313" key="1">
    <source>
        <dbReference type="EMBL" id="CAG7786019.1"/>
    </source>
</evidence>
<comment type="caution">
    <text evidence="1">The sequence shown here is derived from an EMBL/GenBank/DDBJ whole genome shotgun (WGS) entry which is preliminary data.</text>
</comment>
<dbReference type="AlphaFoldDB" id="A0A8J2L290"/>
<accession>A0A8J2L290</accession>
<protein>
    <submittedName>
        <fullName evidence="1">Uncharacterized protein</fullName>
    </submittedName>
</protein>
<reference evidence="1" key="1">
    <citation type="submission" date="2021-06" db="EMBL/GenBank/DDBJ databases">
        <authorList>
            <person name="Hodson N. C."/>
            <person name="Mongue J. A."/>
            <person name="Jaron S. K."/>
        </authorList>
    </citation>
    <scope>NUCLEOTIDE SEQUENCE</scope>
</reference>
<keyword evidence="2" id="KW-1185">Reference proteome</keyword>
<evidence type="ECO:0000313" key="2">
    <source>
        <dbReference type="Proteomes" id="UP000708208"/>
    </source>
</evidence>
<dbReference type="Proteomes" id="UP000708208">
    <property type="component" value="Unassembled WGS sequence"/>
</dbReference>
<name>A0A8J2L290_9HEXA</name>
<dbReference type="EMBL" id="CAJVCH010308854">
    <property type="protein sequence ID" value="CAG7786019.1"/>
    <property type="molecule type" value="Genomic_DNA"/>
</dbReference>
<proteinExistence type="predicted"/>
<organism evidence="1 2">
    <name type="scientific">Allacma fusca</name>
    <dbReference type="NCBI Taxonomy" id="39272"/>
    <lineage>
        <taxon>Eukaryota</taxon>
        <taxon>Metazoa</taxon>
        <taxon>Ecdysozoa</taxon>
        <taxon>Arthropoda</taxon>
        <taxon>Hexapoda</taxon>
        <taxon>Collembola</taxon>
        <taxon>Symphypleona</taxon>
        <taxon>Sminthuridae</taxon>
        <taxon>Allacma</taxon>
    </lineage>
</organism>
<sequence>MELKTEFVARELFLDLLRKHDRNFVLENMYLDFISDHFGFLNDEINYFRQRRKLYTWRKHDDLLGLFKLRNWRNGLLQRENKHVFKSIPIPTFTL</sequence>